<dbReference type="GeneID" id="92279130"/>
<evidence type="ECO:0000256" key="7">
    <source>
        <dbReference type="SAM" id="Phobius"/>
    </source>
</evidence>
<feature type="transmembrane region" description="Helical" evidence="7">
    <location>
        <begin position="68"/>
        <end position="92"/>
    </location>
</feature>
<organism evidence="9 10">
    <name type="scientific">Providencia stuartii</name>
    <dbReference type="NCBI Taxonomy" id="588"/>
    <lineage>
        <taxon>Bacteria</taxon>
        <taxon>Pseudomonadati</taxon>
        <taxon>Pseudomonadota</taxon>
        <taxon>Gammaproteobacteria</taxon>
        <taxon>Enterobacterales</taxon>
        <taxon>Morganellaceae</taxon>
        <taxon>Providencia</taxon>
    </lineage>
</organism>
<feature type="transmembrane region" description="Helical" evidence="7">
    <location>
        <begin position="112"/>
        <end position="133"/>
    </location>
</feature>
<feature type="transmembrane region" description="Helical" evidence="7">
    <location>
        <begin position="6"/>
        <end position="25"/>
    </location>
</feature>
<dbReference type="GO" id="GO:0015171">
    <property type="term" value="F:amino acid transmembrane transporter activity"/>
    <property type="evidence" value="ECO:0007669"/>
    <property type="project" value="TreeGrafter"/>
</dbReference>
<dbReference type="OrthoDB" id="9814990at2"/>
<dbReference type="PANTHER" id="PTHR30086">
    <property type="entry name" value="ARGININE EXPORTER PROTEIN ARGO"/>
    <property type="match status" value="1"/>
</dbReference>
<dbReference type="EMBL" id="ABMABF030000001">
    <property type="protein sequence ID" value="EMJ5132470.1"/>
    <property type="molecule type" value="Genomic_DNA"/>
</dbReference>
<reference evidence="9 10" key="1">
    <citation type="submission" date="2016-03" db="EMBL/GenBank/DDBJ databases">
        <title>Genome sequence of Providencia stuartii strain, isolated from the salivary glands of larval Lucilia sericata.</title>
        <authorList>
            <person name="Yuan Y."/>
            <person name="Zhang Y."/>
            <person name="Fu S."/>
            <person name="Crippen T.L."/>
            <person name="Visi D."/>
            <person name="Benbow M.E."/>
            <person name="Allen M."/>
            <person name="Tomberlin J.K."/>
            <person name="Sze S.-H."/>
            <person name="Tarone A.M."/>
        </authorList>
    </citation>
    <scope>NUCLEOTIDE SEQUENCE [LARGE SCALE GENOMIC DNA]</scope>
    <source>
        <strain evidence="9 10">Crippen</strain>
    </source>
</reference>
<comment type="subcellular location">
    <subcellularLocation>
        <location evidence="1">Cell membrane</location>
        <topology evidence="1">Multi-pass membrane protein</topology>
    </subcellularLocation>
</comment>
<keyword evidence="4" id="KW-0813">Transport</keyword>
<gene>
    <name evidence="9" type="ORF">A3Q29_03970</name>
    <name evidence="8" type="ORF">RG298_000134</name>
</gene>
<keyword evidence="4" id="KW-0029">Amino-acid transport</keyword>
<name>A0A1S1HP13_PROST</name>
<dbReference type="Pfam" id="PF01810">
    <property type="entry name" value="LysE"/>
    <property type="match status" value="1"/>
</dbReference>
<evidence type="ECO:0000313" key="9">
    <source>
        <dbReference type="EMBL" id="OHT23848.1"/>
    </source>
</evidence>
<feature type="transmembrane region" description="Helical" evidence="7">
    <location>
        <begin position="139"/>
        <end position="167"/>
    </location>
</feature>
<feature type="transmembrane region" description="Helical" evidence="7">
    <location>
        <begin position="179"/>
        <end position="198"/>
    </location>
</feature>
<dbReference type="RefSeq" id="WP_070927943.1">
    <property type="nucleotide sequence ID" value="NZ_CANMXG010000004.1"/>
</dbReference>
<evidence type="ECO:0000256" key="4">
    <source>
        <dbReference type="ARBA" id="ARBA00022970"/>
    </source>
</evidence>
<keyword evidence="6 7" id="KW-0472">Membrane</keyword>
<evidence type="ECO:0000313" key="8">
    <source>
        <dbReference type="EMBL" id="EMJ5132470.1"/>
    </source>
</evidence>
<evidence type="ECO:0000256" key="6">
    <source>
        <dbReference type="ARBA" id="ARBA00023136"/>
    </source>
</evidence>
<keyword evidence="3 7" id="KW-0812">Transmembrane</keyword>
<keyword evidence="5 7" id="KW-1133">Transmembrane helix</keyword>
<dbReference type="GO" id="GO:0005886">
    <property type="term" value="C:plasma membrane"/>
    <property type="evidence" value="ECO:0007669"/>
    <property type="project" value="UniProtKB-SubCell"/>
</dbReference>
<proteinExistence type="predicted"/>
<dbReference type="AlphaFoldDB" id="A0A1S1HP13"/>
<sequence>MDIWGFILTLLPIVISPGASFAIALNSSLNSGFRGLVVPIVGTGLGILTHGLLVGLGVTKIIVSSPWLFKLIGILGSIYLIYLSVMLIYSGIKASKQSIGKKLKTVTLKDAYLANLLNPKAIILYLVVVTSFAGIDPTLFSFLLLSTIHIIMMALWLVLSCGLLIVTSTKIDIVKLKKVINIGGGILLLIMTIVPYLTTGTF</sequence>
<evidence type="ECO:0000256" key="3">
    <source>
        <dbReference type="ARBA" id="ARBA00022692"/>
    </source>
</evidence>
<comment type="caution">
    <text evidence="9">The sequence shown here is derived from an EMBL/GenBank/DDBJ whole genome shotgun (WGS) entry which is preliminary data.</text>
</comment>
<dbReference type="PANTHER" id="PTHR30086:SF20">
    <property type="entry name" value="ARGININE EXPORTER PROTEIN ARGO-RELATED"/>
    <property type="match status" value="1"/>
</dbReference>
<accession>A0A1S1HP13</accession>
<evidence type="ECO:0000256" key="2">
    <source>
        <dbReference type="ARBA" id="ARBA00022475"/>
    </source>
</evidence>
<keyword evidence="2" id="KW-1003">Cell membrane</keyword>
<protein>
    <submittedName>
        <fullName evidence="8">LysE family translocator</fullName>
    </submittedName>
</protein>
<reference evidence="8" key="2">
    <citation type="submission" date="2024-02" db="EMBL/GenBank/DDBJ databases">
        <authorList>
            <consortium name="Clinical and Environmental Microbiology Branch: Whole genome sequencing antimicrobial resistance pathogens in the healthcare setting"/>
        </authorList>
    </citation>
    <scope>NUCLEOTIDE SEQUENCE</scope>
    <source>
        <strain evidence="8">2021GO-0154</strain>
    </source>
</reference>
<dbReference type="Proteomes" id="UP000179588">
    <property type="component" value="Unassembled WGS sequence"/>
</dbReference>
<evidence type="ECO:0000256" key="1">
    <source>
        <dbReference type="ARBA" id="ARBA00004651"/>
    </source>
</evidence>
<evidence type="ECO:0000256" key="5">
    <source>
        <dbReference type="ARBA" id="ARBA00022989"/>
    </source>
</evidence>
<feature type="transmembrane region" description="Helical" evidence="7">
    <location>
        <begin position="37"/>
        <end position="62"/>
    </location>
</feature>
<dbReference type="EMBL" id="LVIE01000168">
    <property type="protein sequence ID" value="OHT23848.1"/>
    <property type="molecule type" value="Genomic_DNA"/>
</dbReference>
<keyword evidence="10" id="KW-1185">Reference proteome</keyword>
<dbReference type="InterPro" id="IPR001123">
    <property type="entry name" value="LeuE-type"/>
</dbReference>
<evidence type="ECO:0000313" key="10">
    <source>
        <dbReference type="Proteomes" id="UP000179588"/>
    </source>
</evidence>